<reference evidence="2" key="1">
    <citation type="submission" date="2022-07" db="EMBL/GenBank/DDBJ databases">
        <title>Genome Sequence of Agrocybe chaxingu.</title>
        <authorList>
            <person name="Buettner E."/>
        </authorList>
    </citation>
    <scope>NUCLEOTIDE SEQUENCE</scope>
    <source>
        <strain evidence="2">MP-N11</strain>
    </source>
</reference>
<evidence type="ECO:0000313" key="2">
    <source>
        <dbReference type="EMBL" id="KAJ3514130.1"/>
    </source>
</evidence>
<dbReference type="Gene3D" id="3.30.70.100">
    <property type="match status" value="1"/>
</dbReference>
<dbReference type="SUPFAM" id="SSF51735">
    <property type="entry name" value="NAD(P)-binding Rossmann-fold domains"/>
    <property type="match status" value="1"/>
</dbReference>
<dbReference type="OrthoDB" id="3830579at2759"/>
<accession>A0A9W8K456</accession>
<feature type="domain" description="ABM" evidence="1">
    <location>
        <begin position="241"/>
        <end position="296"/>
    </location>
</feature>
<dbReference type="Gene3D" id="3.40.50.720">
    <property type="entry name" value="NAD(P)-binding Rossmann-like Domain"/>
    <property type="match status" value="1"/>
</dbReference>
<dbReference type="Gene3D" id="3.90.25.10">
    <property type="entry name" value="UDP-galactose 4-epimerase, domain 1"/>
    <property type="match status" value="1"/>
</dbReference>
<proteinExistence type="predicted"/>
<dbReference type="AlphaFoldDB" id="A0A9W8K456"/>
<dbReference type="PANTHER" id="PTHR43162">
    <property type="match status" value="1"/>
</dbReference>
<comment type="caution">
    <text evidence="2">The sequence shown here is derived from an EMBL/GenBank/DDBJ whole genome shotgun (WGS) entry which is preliminary data.</text>
</comment>
<keyword evidence="3" id="KW-1185">Reference proteome</keyword>
<sequence>MGQLSKTRARPATISISFSLSCHGSTGAHETLHRSCNEVGREALRLDHATQAEKGGPISGKVHECLDDVGVQYTVLHPTWFIENFGTFSQSVIEKDEITSVHRDGLTPLVGVDDIAKVALNALVAEKSPNTDYFVIGPELWTFDEIVHRRLTDEEHIAFYETSQVPREFAVFLHTSAARTVEGEEEALVGNPKSIVGKVKLRDYFETNKGVWKKAEPLPTMLVVEFISWAATDAFLSDTNTHFRPAVDQISKSDGCLAIYSGQEKEDRNNFWMVVAWQSGTHLQAAMNRPEYAGMMDKLRPFSRSGHLDVHHIDVNKDTNAALGVAFTTIVFLNLKAGVAATDATSKVSTVLGRSLDAGSATGTYPPGFWGRTHESARKFVAAIGWSSVQAHDNTMRDKKEVYRVATEELLGITDMKRVHVVFKTTYHAALPVS</sequence>
<dbReference type="Proteomes" id="UP001148786">
    <property type="component" value="Unassembled WGS sequence"/>
</dbReference>
<evidence type="ECO:0000259" key="1">
    <source>
        <dbReference type="Pfam" id="PF03992"/>
    </source>
</evidence>
<name>A0A9W8K456_9AGAR</name>
<organism evidence="2 3">
    <name type="scientific">Agrocybe chaxingu</name>
    <dbReference type="NCBI Taxonomy" id="84603"/>
    <lineage>
        <taxon>Eukaryota</taxon>
        <taxon>Fungi</taxon>
        <taxon>Dikarya</taxon>
        <taxon>Basidiomycota</taxon>
        <taxon>Agaricomycotina</taxon>
        <taxon>Agaricomycetes</taxon>
        <taxon>Agaricomycetidae</taxon>
        <taxon>Agaricales</taxon>
        <taxon>Agaricineae</taxon>
        <taxon>Strophariaceae</taxon>
        <taxon>Agrocybe</taxon>
    </lineage>
</organism>
<dbReference type="EMBL" id="JANKHO010000160">
    <property type="protein sequence ID" value="KAJ3514130.1"/>
    <property type="molecule type" value="Genomic_DNA"/>
</dbReference>
<dbReference type="InterPro" id="IPR051604">
    <property type="entry name" value="Ergot_Alk_Oxidoreductase"/>
</dbReference>
<gene>
    <name evidence="2" type="ORF">NLJ89_g2548</name>
</gene>
<dbReference type="SUPFAM" id="SSF54909">
    <property type="entry name" value="Dimeric alpha+beta barrel"/>
    <property type="match status" value="1"/>
</dbReference>
<dbReference type="InterPro" id="IPR007138">
    <property type="entry name" value="ABM_dom"/>
</dbReference>
<dbReference type="Pfam" id="PF03992">
    <property type="entry name" value="ABM"/>
    <property type="match status" value="1"/>
</dbReference>
<protein>
    <recommendedName>
        <fullName evidence="1">ABM domain-containing protein</fullName>
    </recommendedName>
</protein>
<dbReference type="PROSITE" id="PS51257">
    <property type="entry name" value="PROKAR_LIPOPROTEIN"/>
    <property type="match status" value="1"/>
</dbReference>
<dbReference type="PANTHER" id="PTHR43162:SF1">
    <property type="entry name" value="PRESTALK A DIFFERENTIATION PROTEIN A"/>
    <property type="match status" value="1"/>
</dbReference>
<dbReference type="InterPro" id="IPR011008">
    <property type="entry name" value="Dimeric_a/b-barrel"/>
</dbReference>
<evidence type="ECO:0000313" key="3">
    <source>
        <dbReference type="Proteomes" id="UP001148786"/>
    </source>
</evidence>
<dbReference type="InterPro" id="IPR036291">
    <property type="entry name" value="NAD(P)-bd_dom_sf"/>
</dbReference>